<evidence type="ECO:0000313" key="1">
    <source>
        <dbReference type="EMBL" id="KAJ6648715.1"/>
    </source>
</evidence>
<organism evidence="1 2">
    <name type="scientific">Pseudolycoriella hygida</name>
    <dbReference type="NCBI Taxonomy" id="35572"/>
    <lineage>
        <taxon>Eukaryota</taxon>
        <taxon>Metazoa</taxon>
        <taxon>Ecdysozoa</taxon>
        <taxon>Arthropoda</taxon>
        <taxon>Hexapoda</taxon>
        <taxon>Insecta</taxon>
        <taxon>Pterygota</taxon>
        <taxon>Neoptera</taxon>
        <taxon>Endopterygota</taxon>
        <taxon>Diptera</taxon>
        <taxon>Nematocera</taxon>
        <taxon>Sciaroidea</taxon>
        <taxon>Sciaridae</taxon>
        <taxon>Pseudolycoriella</taxon>
    </lineage>
</organism>
<name>A0A9Q0S9V2_9DIPT</name>
<comment type="caution">
    <text evidence="1">The sequence shown here is derived from an EMBL/GenBank/DDBJ whole genome shotgun (WGS) entry which is preliminary data.</text>
</comment>
<dbReference type="EMBL" id="WJQU01000001">
    <property type="protein sequence ID" value="KAJ6648715.1"/>
    <property type="molecule type" value="Genomic_DNA"/>
</dbReference>
<accession>A0A9Q0S9V2</accession>
<evidence type="ECO:0000313" key="2">
    <source>
        <dbReference type="Proteomes" id="UP001151699"/>
    </source>
</evidence>
<gene>
    <name evidence="1" type="ORF">Bhyg_03946</name>
</gene>
<sequence length="190" mass="21167">MDAKEVIEVKKSVGPTTLVDYVGGDVKNITTVTTITASTSEAINLILHDPRNKIPLAARCYGKSITKTETLTPITITYKHGSFFGFGGNHTNTYMVYVYKFDNSGETIHFFCQDTLNAPEKLTISNELQYGLQNGNMFLVLHDKSRKIYQHRFVASNNPLVVAAQQANQQLKNSIQVDLSAFVGDLLRDF</sequence>
<proteinExistence type="predicted"/>
<reference evidence="1" key="1">
    <citation type="submission" date="2022-07" db="EMBL/GenBank/DDBJ databases">
        <authorList>
            <person name="Trinca V."/>
            <person name="Uliana J.V.C."/>
            <person name="Torres T.T."/>
            <person name="Ward R.J."/>
            <person name="Monesi N."/>
        </authorList>
    </citation>
    <scope>NUCLEOTIDE SEQUENCE</scope>
    <source>
        <strain evidence="1">HSMRA1968</strain>
        <tissue evidence="1">Whole embryos</tissue>
    </source>
</reference>
<dbReference type="Proteomes" id="UP001151699">
    <property type="component" value="Chromosome A"/>
</dbReference>
<keyword evidence="2" id="KW-1185">Reference proteome</keyword>
<dbReference type="AlphaFoldDB" id="A0A9Q0S9V2"/>
<dbReference type="OrthoDB" id="10010965at2759"/>
<protein>
    <submittedName>
        <fullName evidence="1">Uncharacterized protein</fullName>
    </submittedName>
</protein>